<dbReference type="EMBL" id="QBUD01000003">
    <property type="protein sequence ID" value="PUB16200.1"/>
    <property type="molecule type" value="Genomic_DNA"/>
</dbReference>
<keyword evidence="2" id="KW-1185">Reference proteome</keyword>
<organism evidence="1 2">
    <name type="scientific">Yoonia sediminilitoris</name>
    <dbReference type="NCBI Taxonomy" id="1286148"/>
    <lineage>
        <taxon>Bacteria</taxon>
        <taxon>Pseudomonadati</taxon>
        <taxon>Pseudomonadota</taxon>
        <taxon>Alphaproteobacteria</taxon>
        <taxon>Rhodobacterales</taxon>
        <taxon>Paracoccaceae</taxon>
        <taxon>Yoonia</taxon>
    </lineage>
</organism>
<dbReference type="Proteomes" id="UP000244523">
    <property type="component" value="Unassembled WGS sequence"/>
</dbReference>
<dbReference type="InterPro" id="IPR011006">
    <property type="entry name" value="CheY-like_superfamily"/>
</dbReference>
<name>A0A2T6KJQ6_9RHOB</name>
<accession>A0A2T6KJQ6</accession>
<proteinExistence type="predicted"/>
<evidence type="ECO:0008006" key="3">
    <source>
        <dbReference type="Google" id="ProtNLM"/>
    </source>
</evidence>
<evidence type="ECO:0000313" key="1">
    <source>
        <dbReference type="EMBL" id="PUB16200.1"/>
    </source>
</evidence>
<comment type="caution">
    <text evidence="1">The sequence shown here is derived from an EMBL/GenBank/DDBJ whole genome shotgun (WGS) entry which is preliminary data.</text>
</comment>
<gene>
    <name evidence="1" type="ORF">C8N45_10353</name>
</gene>
<reference evidence="1 2" key="1">
    <citation type="submission" date="2018-04" db="EMBL/GenBank/DDBJ databases">
        <title>Genomic Encyclopedia of Archaeal and Bacterial Type Strains, Phase II (KMG-II): from individual species to whole genera.</title>
        <authorList>
            <person name="Goeker M."/>
        </authorList>
    </citation>
    <scope>NUCLEOTIDE SEQUENCE [LARGE SCALE GENOMIC DNA]</scope>
    <source>
        <strain evidence="1 2">DSM 29955</strain>
    </source>
</reference>
<dbReference type="AlphaFoldDB" id="A0A2T6KJQ6"/>
<dbReference type="SUPFAM" id="SSF52172">
    <property type="entry name" value="CheY-like"/>
    <property type="match status" value="1"/>
</dbReference>
<protein>
    <recommendedName>
        <fullName evidence="3">Response regulatory domain-containing protein</fullName>
    </recommendedName>
</protein>
<sequence>MCICIIDDESISLSVNRAVLRLTEHEVEIFLSARDALDRCREVTL</sequence>
<evidence type="ECO:0000313" key="2">
    <source>
        <dbReference type="Proteomes" id="UP000244523"/>
    </source>
</evidence>